<dbReference type="InterPro" id="IPR011004">
    <property type="entry name" value="Trimer_LpxA-like_sf"/>
</dbReference>
<dbReference type="PANTHER" id="PTHR43480:SF1">
    <property type="entry name" value="ACYL-[ACYL-CARRIER-PROTEIN]--UDP-N-ACETYLGLUCOSAMINE O-ACYLTRANSFERASE, MITOCHONDRIAL-RELATED"/>
    <property type="match status" value="1"/>
</dbReference>
<dbReference type="GO" id="GO:0008780">
    <property type="term" value="F:acyl-[acyl-carrier-protein]-UDP-N-acetylglucosamine O-acyltransferase activity"/>
    <property type="evidence" value="ECO:0007669"/>
    <property type="project" value="UniProtKB-EC"/>
</dbReference>
<dbReference type="SUPFAM" id="SSF51161">
    <property type="entry name" value="Trimeric LpxA-like enzymes"/>
    <property type="match status" value="1"/>
</dbReference>
<keyword evidence="3" id="KW-0441">Lipid A biosynthesis</keyword>
<evidence type="ECO:0000256" key="3">
    <source>
        <dbReference type="ARBA" id="ARBA00022556"/>
    </source>
</evidence>
<keyword evidence="4 9" id="KW-0808">Transferase</keyword>
<dbReference type="InterPro" id="IPR056729">
    <property type="entry name" value="GMPPB_C"/>
</dbReference>
<dbReference type="EC" id="2.3.1.129" evidence="9"/>
<dbReference type="Pfam" id="PF00132">
    <property type="entry name" value="Hexapep"/>
    <property type="match status" value="1"/>
</dbReference>
<keyword evidence="2" id="KW-0444">Lipid biosynthesis</keyword>
<dbReference type="AlphaFoldDB" id="A0A9D9H727"/>
<accession>A0A9D9H727</accession>
<evidence type="ECO:0000259" key="7">
    <source>
        <dbReference type="Pfam" id="PF13720"/>
    </source>
</evidence>
<evidence type="ECO:0000256" key="1">
    <source>
        <dbReference type="ARBA" id="ARBA00022490"/>
    </source>
</evidence>
<dbReference type="GO" id="GO:0009245">
    <property type="term" value="P:lipid A biosynthetic process"/>
    <property type="evidence" value="ECO:0007669"/>
    <property type="project" value="UniProtKB-KW"/>
</dbReference>
<organism evidence="9 10">
    <name type="scientific">Candidatus Caccoplasma merdipullorum</name>
    <dbReference type="NCBI Taxonomy" id="2840718"/>
    <lineage>
        <taxon>Bacteria</taxon>
        <taxon>Pseudomonadati</taxon>
        <taxon>Bacteroidota</taxon>
        <taxon>Bacteroidia</taxon>
        <taxon>Bacteroidales</taxon>
        <taxon>Bacteroidaceae</taxon>
        <taxon>Bacteroidaceae incertae sedis</taxon>
        <taxon>Candidatus Caccoplasma</taxon>
    </lineage>
</organism>
<dbReference type="Gene3D" id="1.20.1180.10">
    <property type="entry name" value="Udp N-acetylglucosamine O-acyltransferase, C-terminal domain"/>
    <property type="match status" value="1"/>
</dbReference>
<keyword evidence="6 9" id="KW-0012">Acyltransferase</keyword>
<feature type="domain" description="Mannose-1-phosphate guanyltransferase C-terminal" evidence="8">
    <location>
        <begin position="7"/>
        <end position="61"/>
    </location>
</feature>
<evidence type="ECO:0000256" key="5">
    <source>
        <dbReference type="ARBA" id="ARBA00023098"/>
    </source>
</evidence>
<evidence type="ECO:0000256" key="4">
    <source>
        <dbReference type="ARBA" id="ARBA00022679"/>
    </source>
</evidence>
<keyword evidence="1" id="KW-0963">Cytoplasm</keyword>
<evidence type="ECO:0000313" key="9">
    <source>
        <dbReference type="EMBL" id="MBO8438184.1"/>
    </source>
</evidence>
<reference evidence="9" key="1">
    <citation type="submission" date="2020-10" db="EMBL/GenBank/DDBJ databases">
        <authorList>
            <person name="Gilroy R."/>
        </authorList>
    </citation>
    <scope>NUCLEOTIDE SEQUENCE</scope>
    <source>
        <strain evidence="9">G3-4614</strain>
    </source>
</reference>
<comment type="caution">
    <text evidence="9">The sequence shown here is derived from an EMBL/GenBank/DDBJ whole genome shotgun (WGS) entry which is preliminary data.</text>
</comment>
<evidence type="ECO:0000259" key="8">
    <source>
        <dbReference type="Pfam" id="PF25087"/>
    </source>
</evidence>
<dbReference type="Pfam" id="PF13720">
    <property type="entry name" value="Acetyltransf_11"/>
    <property type="match status" value="1"/>
</dbReference>
<evidence type="ECO:0000313" key="10">
    <source>
        <dbReference type="Proteomes" id="UP000823636"/>
    </source>
</evidence>
<dbReference type="PANTHER" id="PTHR43480">
    <property type="entry name" value="ACYL-[ACYL-CARRIER-PROTEIN]--UDP-N-ACETYLGLUCOSAMINE O-ACYLTRANSFERASE"/>
    <property type="match status" value="1"/>
</dbReference>
<dbReference type="PIRSF" id="PIRSF000456">
    <property type="entry name" value="UDP-GlcNAc_acltr"/>
    <property type="match status" value="1"/>
</dbReference>
<keyword evidence="5" id="KW-0443">Lipid metabolism</keyword>
<reference evidence="9" key="2">
    <citation type="journal article" date="2021" name="PeerJ">
        <title>Extensive microbial diversity within the chicken gut microbiome revealed by metagenomics and culture.</title>
        <authorList>
            <person name="Gilroy R."/>
            <person name="Ravi A."/>
            <person name="Getino M."/>
            <person name="Pursley I."/>
            <person name="Horton D.L."/>
            <person name="Alikhan N.F."/>
            <person name="Baker D."/>
            <person name="Gharbi K."/>
            <person name="Hall N."/>
            <person name="Watson M."/>
            <person name="Adriaenssens E.M."/>
            <person name="Foster-Nyarko E."/>
            <person name="Jarju S."/>
            <person name="Secka A."/>
            <person name="Antonio M."/>
            <person name="Oren A."/>
            <person name="Chaudhuri R.R."/>
            <person name="La Ragione R."/>
            <person name="Hildebrand F."/>
            <person name="Pallen M.J."/>
        </authorList>
    </citation>
    <scope>NUCLEOTIDE SEQUENCE</scope>
    <source>
        <strain evidence="9">G3-4614</strain>
    </source>
</reference>
<dbReference type="CDD" id="cd03351">
    <property type="entry name" value="LbH_UDP-GlcNAc_AT"/>
    <property type="match status" value="1"/>
</dbReference>
<proteinExistence type="predicted"/>
<dbReference type="InterPro" id="IPR001451">
    <property type="entry name" value="Hexapep"/>
</dbReference>
<dbReference type="Gene3D" id="2.160.10.10">
    <property type="entry name" value="Hexapeptide repeat proteins"/>
    <property type="match status" value="1"/>
</dbReference>
<evidence type="ECO:0000256" key="6">
    <source>
        <dbReference type="ARBA" id="ARBA00023315"/>
    </source>
</evidence>
<sequence length="256" mass="27676">MYNSLSYVHPNAKIGKDVIIGPFVTIEEDVVIGDGTRIDSNACILNGARIGKNCKICASAVVAGEPQDLKFKGEYSTAEIGDNTTIREFATVNRGTASRGKTVIGDRCLIMAYSHIAHDCILQNNIIVANASQIAGEVEVADFATIGGGTLVHQFTKIGAHVMIQGGSHVNKDIPPYIIAGHVPTFFAGINLIGLQRRGFSAEKIASIQEIYRIIYMSGLNNTKAIEKIMEEIPQSEERDNIVNFINGSSRGIIRK</sequence>
<gene>
    <name evidence="9" type="primary">lpxA</name>
    <name evidence="9" type="ORF">IAC54_04710</name>
</gene>
<dbReference type="GO" id="GO:0016020">
    <property type="term" value="C:membrane"/>
    <property type="evidence" value="ECO:0007669"/>
    <property type="project" value="GOC"/>
</dbReference>
<dbReference type="InterPro" id="IPR010137">
    <property type="entry name" value="Lipid_A_LpxA"/>
</dbReference>
<protein>
    <submittedName>
        <fullName evidence="9">Acyl-ACP--UDP-N-acetylglucosamine O-acyltransferase</fullName>
        <ecNumber evidence="9">2.3.1.129</ecNumber>
    </submittedName>
</protein>
<name>A0A9D9H727_9BACT</name>
<dbReference type="EMBL" id="JADIMW010000051">
    <property type="protein sequence ID" value="MBO8438184.1"/>
    <property type="molecule type" value="Genomic_DNA"/>
</dbReference>
<evidence type="ECO:0000256" key="2">
    <source>
        <dbReference type="ARBA" id="ARBA00022516"/>
    </source>
</evidence>
<dbReference type="NCBIfam" id="TIGR01852">
    <property type="entry name" value="lipid_A_lpxA"/>
    <property type="match status" value="1"/>
</dbReference>
<dbReference type="InterPro" id="IPR029098">
    <property type="entry name" value="Acetyltransf_C"/>
</dbReference>
<feature type="domain" description="UDP N-acetylglucosamine O-acyltransferase C-terminal" evidence="7">
    <location>
        <begin position="173"/>
        <end position="254"/>
    </location>
</feature>
<dbReference type="InterPro" id="IPR037157">
    <property type="entry name" value="Acetyltransf_C_sf"/>
</dbReference>
<dbReference type="NCBIfam" id="NF003657">
    <property type="entry name" value="PRK05289.1"/>
    <property type="match status" value="1"/>
</dbReference>
<dbReference type="Pfam" id="PF25087">
    <property type="entry name" value="GMPPB_C"/>
    <property type="match status" value="1"/>
</dbReference>
<dbReference type="Proteomes" id="UP000823636">
    <property type="component" value="Unassembled WGS sequence"/>
</dbReference>